<accession>A0ABD2KSG5</accession>
<dbReference type="Proteomes" id="UP001620626">
    <property type="component" value="Unassembled WGS sequence"/>
</dbReference>
<name>A0ABD2KSG5_9BILA</name>
<sequence>MLILENKASKWKSQRRRQILILENKANGRNPNNFLFIYSSHAKQKLNQLNYATTKVAHWAIDLFEFRNGNEEAQCMECGKSWESTDAMTAHIMDKHPQYAAKLLAKQLEFDGGSCHLQQIAKVERAEETECHSFVVGGAAAQSASADSEFPKCQCRRLRPGVGIASNNPQLFPLLDTTNAAEDSNSSFCTLSTTATPTTARHPKAETTAQGTDEAPSDGNNSAIFKDKFGKEWRLLVQTDVAQLDQIADQNFLRRKGTPKYDGRICLSCCWSGCRSSAEPCPHRGLFLPERQALSISKDDAQSGIEETAKWQCQKGRGGGCYSATTMAQQRQSGCCASNKDTVSPFSAALPDIDNAIFDEHKISVINTGMISHSLAPPPPSHCDKFGKQWPWLFALDDMTRTRRECDNSDNPIA</sequence>
<dbReference type="EMBL" id="JBICBT010000676">
    <property type="protein sequence ID" value="KAL3105818.1"/>
    <property type="molecule type" value="Genomic_DNA"/>
</dbReference>
<gene>
    <name evidence="3" type="ORF">niasHT_026593</name>
</gene>
<proteinExistence type="predicted"/>
<feature type="region of interest" description="Disordered" evidence="1">
    <location>
        <begin position="193"/>
        <end position="220"/>
    </location>
</feature>
<evidence type="ECO:0000259" key="2">
    <source>
        <dbReference type="PROSITE" id="PS00028"/>
    </source>
</evidence>
<feature type="domain" description="C2H2-type" evidence="2">
    <location>
        <begin position="75"/>
        <end position="96"/>
    </location>
</feature>
<evidence type="ECO:0000313" key="3">
    <source>
        <dbReference type="EMBL" id="KAL3105818.1"/>
    </source>
</evidence>
<dbReference type="InterPro" id="IPR013087">
    <property type="entry name" value="Znf_C2H2_type"/>
</dbReference>
<dbReference type="PROSITE" id="PS00028">
    <property type="entry name" value="ZINC_FINGER_C2H2_1"/>
    <property type="match status" value="1"/>
</dbReference>
<dbReference type="AlphaFoldDB" id="A0ABD2KSG5"/>
<evidence type="ECO:0000313" key="4">
    <source>
        <dbReference type="Proteomes" id="UP001620626"/>
    </source>
</evidence>
<reference evidence="3 4" key="1">
    <citation type="submission" date="2024-10" db="EMBL/GenBank/DDBJ databases">
        <authorList>
            <person name="Kim D."/>
        </authorList>
    </citation>
    <scope>NUCLEOTIDE SEQUENCE [LARGE SCALE GENOMIC DNA]</scope>
    <source>
        <strain evidence="3">BH-2024</strain>
    </source>
</reference>
<protein>
    <recommendedName>
        <fullName evidence="2">C2H2-type domain-containing protein</fullName>
    </recommendedName>
</protein>
<keyword evidence="4" id="KW-1185">Reference proteome</keyword>
<comment type="caution">
    <text evidence="3">The sequence shown here is derived from an EMBL/GenBank/DDBJ whole genome shotgun (WGS) entry which is preliminary data.</text>
</comment>
<organism evidence="3 4">
    <name type="scientific">Heterodera trifolii</name>
    <dbReference type="NCBI Taxonomy" id="157864"/>
    <lineage>
        <taxon>Eukaryota</taxon>
        <taxon>Metazoa</taxon>
        <taxon>Ecdysozoa</taxon>
        <taxon>Nematoda</taxon>
        <taxon>Chromadorea</taxon>
        <taxon>Rhabditida</taxon>
        <taxon>Tylenchina</taxon>
        <taxon>Tylenchomorpha</taxon>
        <taxon>Tylenchoidea</taxon>
        <taxon>Heteroderidae</taxon>
        <taxon>Heteroderinae</taxon>
        <taxon>Heterodera</taxon>
    </lineage>
</organism>
<evidence type="ECO:0000256" key="1">
    <source>
        <dbReference type="SAM" id="MobiDB-lite"/>
    </source>
</evidence>